<keyword evidence="3" id="KW-1185">Reference proteome</keyword>
<sequence>MAYKPKFNTLTTVGRIAKAAYEREQKETSSKPQAPADNMPPPPPAKKRKVTVLPPPSELAAEAARKAEAKKKPPKRKTAPLTTQEKVAEHATKCKKARQVVVHDGKRLKAVKGGGQGTKDNNQSAGTQSKKAVGKSMNLMDFMRDAGQMDTLYMPKTKKAWKSEEVKLSVLVRPTERTRRLQLKMGQQVRSQSEEGNGKNIMSLQLALRQRIWRLAVVETQFFVYPVVSTEQPDLAMTCRQIRNEVLPIYYGENTFAIEIPADQGKESRDKAQISLKPVEKWIAALRKARHAQSIKRWAFIWTPTSDADYLGSHLGGIPIGQDAIVGLEFHEDQAEEENRHAIQVHRQASCLLQTHEEFENCSPGEQPEWLKKIIQNSTVTRQYRGDQVILVAKNLASQASRLLENRCSGQGVVISIEQ</sequence>
<gene>
    <name evidence="2" type="ORF">WHR41_04828</name>
</gene>
<feature type="compositionally biased region" description="Polar residues" evidence="1">
    <location>
        <begin position="118"/>
        <end position="130"/>
    </location>
</feature>
<organism evidence="2 3">
    <name type="scientific">Cladosporium halotolerans</name>
    <dbReference type="NCBI Taxonomy" id="1052096"/>
    <lineage>
        <taxon>Eukaryota</taxon>
        <taxon>Fungi</taxon>
        <taxon>Dikarya</taxon>
        <taxon>Ascomycota</taxon>
        <taxon>Pezizomycotina</taxon>
        <taxon>Dothideomycetes</taxon>
        <taxon>Dothideomycetidae</taxon>
        <taxon>Cladosporiales</taxon>
        <taxon>Cladosporiaceae</taxon>
        <taxon>Cladosporium</taxon>
    </lineage>
</organism>
<accession>A0AB34KPA5</accession>
<dbReference type="Proteomes" id="UP000803884">
    <property type="component" value="Unassembled WGS sequence"/>
</dbReference>
<dbReference type="RefSeq" id="XP_069229126.1">
    <property type="nucleotide sequence ID" value="XM_069373434.1"/>
</dbReference>
<dbReference type="GeneID" id="96006272"/>
<comment type="caution">
    <text evidence="2">The sequence shown here is derived from an EMBL/GenBank/DDBJ whole genome shotgun (WGS) entry which is preliminary data.</text>
</comment>
<reference evidence="2 3" key="1">
    <citation type="journal article" date="2020" name="Microbiol. Resour. Announc.">
        <title>Draft Genome Sequence of a Cladosporium Species Isolated from the Mesophotic Ascidian Didemnum maculosum.</title>
        <authorList>
            <person name="Gioti A."/>
            <person name="Siaperas R."/>
            <person name="Nikolaivits E."/>
            <person name="Le Goff G."/>
            <person name="Ouazzani J."/>
            <person name="Kotoulas G."/>
            <person name="Topakas E."/>
        </authorList>
    </citation>
    <scope>NUCLEOTIDE SEQUENCE [LARGE SCALE GENOMIC DNA]</scope>
    <source>
        <strain evidence="2 3">TM138-S3</strain>
    </source>
</reference>
<feature type="compositionally biased region" description="Basic and acidic residues" evidence="1">
    <location>
        <begin position="20"/>
        <end position="29"/>
    </location>
</feature>
<proteinExistence type="predicted"/>
<protein>
    <submittedName>
        <fullName evidence="2">Uncharacterized protein</fullName>
    </submittedName>
</protein>
<feature type="region of interest" description="Disordered" evidence="1">
    <location>
        <begin position="18"/>
        <end position="132"/>
    </location>
</feature>
<dbReference type="EMBL" id="JAAQHG020000016">
    <property type="protein sequence ID" value="KAL1586021.1"/>
    <property type="molecule type" value="Genomic_DNA"/>
</dbReference>
<evidence type="ECO:0000313" key="3">
    <source>
        <dbReference type="Proteomes" id="UP000803884"/>
    </source>
</evidence>
<evidence type="ECO:0000256" key="1">
    <source>
        <dbReference type="SAM" id="MobiDB-lite"/>
    </source>
</evidence>
<name>A0AB34KPA5_9PEZI</name>
<dbReference type="AlphaFoldDB" id="A0AB34KPA5"/>
<evidence type="ECO:0000313" key="2">
    <source>
        <dbReference type="EMBL" id="KAL1586021.1"/>
    </source>
</evidence>